<dbReference type="OrthoDB" id="9815057at2"/>
<evidence type="ECO:0000256" key="1">
    <source>
        <dbReference type="SAM" id="Coils"/>
    </source>
</evidence>
<organism evidence="2">
    <name type="scientific">Candidatus Desulfosporosinus infrequens</name>
    <dbReference type="NCBI Taxonomy" id="2043169"/>
    <lineage>
        <taxon>Bacteria</taxon>
        <taxon>Bacillati</taxon>
        <taxon>Bacillota</taxon>
        <taxon>Clostridia</taxon>
        <taxon>Eubacteriales</taxon>
        <taxon>Desulfitobacteriaceae</taxon>
        <taxon>Desulfosporosinus</taxon>
    </lineage>
</organism>
<feature type="coiled-coil region" evidence="1">
    <location>
        <begin position="742"/>
        <end position="773"/>
    </location>
</feature>
<feature type="coiled-coil region" evidence="1">
    <location>
        <begin position="522"/>
        <end position="577"/>
    </location>
</feature>
<sequence length="1471" mass="170146">MPRINRIRIINFSYNNDSRHIQDETFNFHGGENALLSLANGGGKSVLVQLLFQPIVPEIRIQGRRINAFFRKKRLPAYVLIEWKLDGSGGYLLTGIGMVSAEVAGIEDEKNRVKYFTFTSKYTSGNTFDLGNIDLIKQTGNILEIKPFKDAREMMADKEKKDPYLFGCFYDDDADRYRKRLAEFGIAQDEWRNIIAKINDSEGGLDEIFQKYKNSSQLLNEWIIKTIEKVIFKDRAEARRLEDMLEGLVREVIENEQFILEKIVLDEFLGVYVEQVEALVELLNSLEEQKRFASKLVALNSYLTAETVVLHENHEDNKLEIDTNQKEQKRINLEERSYTYWLRSDEHTLATSELAEAEKNSQENEAKLEAAKLAGKIMQAAGLSSEIREKNADLAGINEQLSASRSQYDTDERRRNLEYSLKNLTQELLHTLELALAHLSVEKTEHGRLLEQANTDVIKLDRDLRSFEGERGSLQHQAKQYETYEREVRVKLKLSLSLHRNLLGELAEADIEKTRLGIMKIQENLQIQGQRLAEERTRLERRQLEAEKESNGLQEAKSNETIVRNGLEREIAEYEQQEQVVQGILQKFGFDVELRFDRERLHTTFDQLLKNLDIPLQDAVRSRDEATESLFSLKNGRLHIPEEVVALLANKDIQYETGEAYLRNQPLEIRQTLLARNPVLPYALILARENIELLAQSMISLTLRRIVPIIAYEDLGVSLTSITDRWVQIGDGISLVCLYEGRVFDNANLVNLEEELKQKQTKALEQYQHYTEERKGAVTNQVLCWRFDYTAEHRYFLGKRKTASEKQLELILHKMSLLETEKVDLRLALRELELTVQELQDSLHKAQAAVATFEAWIEQEEDYQTCRRRLAEVREGINSSEIRKLELTTSLEKLQQELGRLASEIESKVRESQEIQKKYITYQDAPEAELVVGNLADLEARLLALKATYSGEIELLEKRQSELHQECAKKENEIAKLGLTEEDYTGVAYDERRLERIHSEITALEELGKVRQKERLTTAKNESAAKMACSIAVEEVKKLGADAPLSPEEIKGNFQDRRHKLSAQQIKLSQEIDQITQKISEYNKLLEQISSLLKGSNIEPEKGFRPELDLKAQTEELGEGYRAYKTKNRTQSDALRNNYARYKADYREKNTTIGNIFKGLDLLWDKADMDYDSYYYLYERMSLHKDKLRELIKLHENQLSNLERNKKDMIQQSLLHGMRFYEEIEWISDHSKVRLQGRSRPVQMLKIELSLDSGDAAGLRMKEYIEECISKVREETRQEKSEEDVKKAVAKLMYSRELLNVYLGNSNIPVKVFKIDLNMQNSSLKTWEDAMRENSGGEKFVVYFSVLSALMAYTRSRTLEAAGADEEKDSSVLVMDNPFGPISSEHLLNPLFEIAKKHCTQLICLSDLKQNSIMNCFNLIYMLKVRSSVIGSNEFLKFEELIRDQNAIHNDEKLEKALFRVSENKQINLFD</sequence>
<reference evidence="2" key="1">
    <citation type="submission" date="2018-02" db="EMBL/GenBank/DDBJ databases">
        <authorList>
            <person name="Cohen D.B."/>
            <person name="Kent A.D."/>
        </authorList>
    </citation>
    <scope>NUCLEOTIDE SEQUENCE [LARGE SCALE GENOMIC DNA]</scope>
    <source>
        <strain evidence="2">Peat soil MAG SbF1</strain>
    </source>
</reference>
<name>A0A2U3LXC3_9FIRM</name>
<feature type="coiled-coil region" evidence="1">
    <location>
        <begin position="269"/>
        <end position="296"/>
    </location>
</feature>
<gene>
    <name evidence="2" type="ORF">SBF1_920010</name>
</gene>
<feature type="coiled-coil region" evidence="1">
    <location>
        <begin position="1178"/>
        <end position="1212"/>
    </location>
</feature>
<feature type="coiled-coil region" evidence="1">
    <location>
        <begin position="815"/>
        <end position="849"/>
    </location>
</feature>
<proteinExistence type="predicted"/>
<feature type="coiled-coil region" evidence="1">
    <location>
        <begin position="877"/>
        <end position="911"/>
    </location>
</feature>
<dbReference type="EMBL" id="OMOF01000912">
    <property type="protein sequence ID" value="SPF56506.1"/>
    <property type="molecule type" value="Genomic_DNA"/>
</dbReference>
<dbReference type="SUPFAM" id="SSF52540">
    <property type="entry name" value="P-loop containing nucleoside triphosphate hydrolases"/>
    <property type="match status" value="1"/>
</dbReference>
<evidence type="ECO:0000313" key="2">
    <source>
        <dbReference type="EMBL" id="SPF56506.1"/>
    </source>
</evidence>
<protein>
    <recommendedName>
        <fullName evidence="3">Chromosome segregation ATPase</fullName>
    </recommendedName>
</protein>
<dbReference type="Proteomes" id="UP000238916">
    <property type="component" value="Unassembled WGS sequence"/>
</dbReference>
<dbReference type="InterPro" id="IPR027417">
    <property type="entry name" value="P-loop_NTPase"/>
</dbReference>
<keyword evidence="1" id="KW-0175">Coiled coil</keyword>
<accession>A0A2U3LXC3</accession>
<evidence type="ECO:0008006" key="3">
    <source>
        <dbReference type="Google" id="ProtNLM"/>
    </source>
</evidence>